<accession>A0A6P8BBT0</accession>
<dbReference type="KEGG" id="pgri:PgNI_04900"/>
<sequence length="84" mass="9497">MSLNTNHVLARPVEPHLQNFFTNIDRPCSSGPKLSATSTVIVLFASRSTRHKIRRKESNPDRPWLGSYGRFSRLSNKNKSTNTA</sequence>
<reference evidence="3" key="3">
    <citation type="submission" date="2025-08" db="UniProtKB">
        <authorList>
            <consortium name="RefSeq"/>
        </authorList>
    </citation>
    <scope>IDENTIFICATION</scope>
    <source>
        <strain evidence="3">NI907</strain>
    </source>
</reference>
<dbReference type="AlphaFoldDB" id="A0A6P8BBT0"/>
<reference evidence="3" key="1">
    <citation type="journal article" date="2019" name="Mol. Biol. Evol.">
        <title>Blast fungal genomes show frequent chromosomal changes, gene gains and losses, and effector gene turnover.</title>
        <authorList>
            <person name="Gomez Luciano L.B."/>
            <person name="Jason Tsai I."/>
            <person name="Chuma I."/>
            <person name="Tosa Y."/>
            <person name="Chen Y.H."/>
            <person name="Li J.Y."/>
            <person name="Li M.Y."/>
            <person name="Jade Lu M.Y."/>
            <person name="Nakayashiki H."/>
            <person name="Li W.H."/>
        </authorList>
    </citation>
    <scope>NUCLEOTIDE SEQUENCE</scope>
    <source>
        <strain evidence="3">NI907</strain>
    </source>
</reference>
<protein>
    <submittedName>
        <fullName evidence="3">Uncharacterized protein</fullName>
    </submittedName>
</protein>
<feature type="compositionally biased region" description="Polar residues" evidence="1">
    <location>
        <begin position="73"/>
        <end position="84"/>
    </location>
</feature>
<name>A0A6P8BBT0_PYRGI</name>
<dbReference type="GeneID" id="41959850"/>
<proteinExistence type="predicted"/>
<evidence type="ECO:0000313" key="3">
    <source>
        <dbReference type="RefSeq" id="XP_030984663.1"/>
    </source>
</evidence>
<dbReference type="RefSeq" id="XP_030984663.1">
    <property type="nucleotide sequence ID" value="XM_031124941.1"/>
</dbReference>
<gene>
    <name evidence="3" type="ORF">PgNI_04900</name>
</gene>
<feature type="region of interest" description="Disordered" evidence="1">
    <location>
        <begin position="53"/>
        <end position="84"/>
    </location>
</feature>
<reference evidence="3" key="2">
    <citation type="submission" date="2019-10" db="EMBL/GenBank/DDBJ databases">
        <authorList>
            <consortium name="NCBI Genome Project"/>
        </authorList>
    </citation>
    <scope>NUCLEOTIDE SEQUENCE</scope>
    <source>
        <strain evidence="3">NI907</strain>
    </source>
</reference>
<keyword evidence="2" id="KW-1185">Reference proteome</keyword>
<organism evidence="2 3">
    <name type="scientific">Pyricularia grisea</name>
    <name type="common">Crabgrass-specific blast fungus</name>
    <name type="synonym">Magnaporthe grisea</name>
    <dbReference type="NCBI Taxonomy" id="148305"/>
    <lineage>
        <taxon>Eukaryota</taxon>
        <taxon>Fungi</taxon>
        <taxon>Dikarya</taxon>
        <taxon>Ascomycota</taxon>
        <taxon>Pezizomycotina</taxon>
        <taxon>Sordariomycetes</taxon>
        <taxon>Sordariomycetidae</taxon>
        <taxon>Magnaporthales</taxon>
        <taxon>Pyriculariaceae</taxon>
        <taxon>Pyricularia</taxon>
    </lineage>
</organism>
<dbReference type="Proteomes" id="UP000515153">
    <property type="component" value="Unplaced"/>
</dbReference>
<evidence type="ECO:0000256" key="1">
    <source>
        <dbReference type="SAM" id="MobiDB-lite"/>
    </source>
</evidence>
<evidence type="ECO:0000313" key="2">
    <source>
        <dbReference type="Proteomes" id="UP000515153"/>
    </source>
</evidence>